<dbReference type="OrthoDB" id="5906412at2"/>
<protein>
    <recommendedName>
        <fullName evidence="6">O-antigen ligase-related domain-containing protein</fullName>
    </recommendedName>
</protein>
<dbReference type="Proteomes" id="UP000241346">
    <property type="component" value="Unassembled WGS sequence"/>
</dbReference>
<comment type="subcellular location">
    <subcellularLocation>
        <location evidence="1">Membrane</location>
        <topology evidence="1">Multi-pass membrane protein</topology>
    </subcellularLocation>
</comment>
<feature type="transmembrane region" description="Helical" evidence="5">
    <location>
        <begin position="195"/>
        <end position="212"/>
    </location>
</feature>
<proteinExistence type="predicted"/>
<keyword evidence="4 5" id="KW-0472">Membrane</keyword>
<gene>
    <name evidence="7" type="ORF">C9J01_01990</name>
</gene>
<feature type="transmembrane region" description="Helical" evidence="5">
    <location>
        <begin position="104"/>
        <end position="121"/>
    </location>
</feature>
<evidence type="ECO:0000256" key="3">
    <source>
        <dbReference type="ARBA" id="ARBA00022989"/>
    </source>
</evidence>
<keyword evidence="3 5" id="KW-1133">Transmembrane helix</keyword>
<dbReference type="InterPro" id="IPR051533">
    <property type="entry name" value="WaaL-like"/>
</dbReference>
<reference evidence="7 8" key="1">
    <citation type="submission" date="2018-03" db="EMBL/GenBank/DDBJ databases">
        <title>Whole genome sequencing of Histamine producing bacteria.</title>
        <authorList>
            <person name="Butler K."/>
        </authorList>
    </citation>
    <scope>NUCLEOTIDE SEQUENCE [LARGE SCALE GENOMIC DNA]</scope>
    <source>
        <strain evidence="7 8">DSM 19138</strain>
    </source>
</reference>
<keyword evidence="2 5" id="KW-0812">Transmembrane</keyword>
<name>A0A2T3NK09_9GAMM</name>
<feature type="transmembrane region" description="Helical" evidence="5">
    <location>
        <begin position="218"/>
        <end position="236"/>
    </location>
</feature>
<feature type="transmembrane region" description="Helical" evidence="5">
    <location>
        <begin position="40"/>
        <end position="59"/>
    </location>
</feature>
<organism evidence="7 8">
    <name type="scientific">Photobacterium rosenbergii</name>
    <dbReference type="NCBI Taxonomy" id="294936"/>
    <lineage>
        <taxon>Bacteria</taxon>
        <taxon>Pseudomonadati</taxon>
        <taxon>Pseudomonadota</taxon>
        <taxon>Gammaproteobacteria</taxon>
        <taxon>Vibrionales</taxon>
        <taxon>Vibrionaceae</taxon>
        <taxon>Photobacterium</taxon>
    </lineage>
</organism>
<dbReference type="PANTHER" id="PTHR37422">
    <property type="entry name" value="TEICHURONIC ACID BIOSYNTHESIS PROTEIN TUAE"/>
    <property type="match status" value="1"/>
</dbReference>
<evidence type="ECO:0000259" key="6">
    <source>
        <dbReference type="Pfam" id="PF04932"/>
    </source>
</evidence>
<dbReference type="GO" id="GO:0016020">
    <property type="term" value="C:membrane"/>
    <property type="evidence" value="ECO:0007669"/>
    <property type="project" value="UniProtKB-SubCell"/>
</dbReference>
<evidence type="ECO:0000256" key="2">
    <source>
        <dbReference type="ARBA" id="ARBA00022692"/>
    </source>
</evidence>
<feature type="transmembrane region" description="Helical" evidence="5">
    <location>
        <begin position="71"/>
        <end position="92"/>
    </location>
</feature>
<evidence type="ECO:0000256" key="5">
    <source>
        <dbReference type="SAM" id="Phobius"/>
    </source>
</evidence>
<dbReference type="EMBL" id="PYMB01000001">
    <property type="protein sequence ID" value="PSW15810.1"/>
    <property type="molecule type" value="Genomic_DNA"/>
</dbReference>
<evidence type="ECO:0000313" key="7">
    <source>
        <dbReference type="EMBL" id="PSW15810.1"/>
    </source>
</evidence>
<feature type="transmembrane region" description="Helical" evidence="5">
    <location>
        <begin position="415"/>
        <end position="433"/>
    </location>
</feature>
<accession>A0A2T3NK09</accession>
<dbReference type="RefSeq" id="WP_107296428.1">
    <property type="nucleotide sequence ID" value="NZ_PYMB01000001.1"/>
</dbReference>
<feature type="transmembrane region" description="Helical" evidence="5">
    <location>
        <begin position="248"/>
        <end position="267"/>
    </location>
</feature>
<feature type="transmembrane region" description="Helical" evidence="5">
    <location>
        <begin position="170"/>
        <end position="188"/>
    </location>
</feature>
<dbReference type="PANTHER" id="PTHR37422:SF13">
    <property type="entry name" value="LIPOPOLYSACCHARIDE BIOSYNTHESIS PROTEIN PA4999-RELATED"/>
    <property type="match status" value="1"/>
</dbReference>
<dbReference type="Pfam" id="PF04932">
    <property type="entry name" value="Wzy_C"/>
    <property type="match status" value="1"/>
</dbReference>
<feature type="transmembrane region" description="Helical" evidence="5">
    <location>
        <begin position="331"/>
        <end position="352"/>
    </location>
</feature>
<comment type="caution">
    <text evidence="7">The sequence shown here is derived from an EMBL/GenBank/DDBJ whole genome shotgun (WGS) entry which is preliminary data.</text>
</comment>
<evidence type="ECO:0000256" key="1">
    <source>
        <dbReference type="ARBA" id="ARBA00004141"/>
    </source>
</evidence>
<sequence length="469" mass="53589">MLQKSTLDNILLFFVFVGVIYFSLNFNFSKSDIFLLYDSKRFYVITLILLSSLFILLNSKVRTSAINDIQSLSLWVKGVLLLLLSGVLISSINSENYLYTLNYNLYYLGLFFLLCLMYQVLKKKKTGLYHLYAIISVLLFLSVAIAFWILVFLDLKVNIHTILSFSNPRFLNQVQVWLIIPLLYLAVLNKKRNKTNILVSISLVVNVATIIATDARGISIAICATILLWIILDKSWRYLIIREALKYLIAGIIVKLAFLAPLPSYVFSDGLLDFGSIRTDSPGRFQLWKDSISLINVWGQGGGYFICTSEYNFSPRYGHPHNSLLQIFIDWGIVTLIAYCFLLSTVLFAVIVTKRRNLRITGLALLAGFAYSFVSGVLVMPLSQLFAVLSIAIYWRCCSISVQPPKEYSQKAISTLFKVISIMIIFSLLYRGVERVDFYRSGILNNELFEKQRTYTEFWLGYNCNIDSL</sequence>
<feature type="transmembrane region" description="Helical" evidence="5">
    <location>
        <begin position="364"/>
        <end position="395"/>
    </location>
</feature>
<dbReference type="InterPro" id="IPR007016">
    <property type="entry name" value="O-antigen_ligase-rel_domated"/>
</dbReference>
<feature type="transmembrane region" description="Helical" evidence="5">
    <location>
        <begin position="7"/>
        <end position="28"/>
    </location>
</feature>
<evidence type="ECO:0000256" key="4">
    <source>
        <dbReference type="ARBA" id="ARBA00023136"/>
    </source>
</evidence>
<feature type="transmembrane region" description="Helical" evidence="5">
    <location>
        <begin position="128"/>
        <end position="150"/>
    </location>
</feature>
<feature type="domain" description="O-antigen ligase-related" evidence="6">
    <location>
        <begin position="202"/>
        <end position="340"/>
    </location>
</feature>
<dbReference type="AlphaFoldDB" id="A0A2T3NK09"/>
<evidence type="ECO:0000313" key="8">
    <source>
        <dbReference type="Proteomes" id="UP000241346"/>
    </source>
</evidence>